<dbReference type="AlphaFoldDB" id="A0A0A9C6S7"/>
<accession>A0A0A9C6S7</accession>
<proteinExistence type="predicted"/>
<protein>
    <submittedName>
        <fullName evidence="1">Uncharacterized protein</fullName>
    </submittedName>
</protein>
<dbReference type="EMBL" id="GBRH01225881">
    <property type="protein sequence ID" value="JAD72014.1"/>
    <property type="molecule type" value="Transcribed_RNA"/>
</dbReference>
<organism evidence="1">
    <name type="scientific">Arundo donax</name>
    <name type="common">Giant reed</name>
    <name type="synonym">Donax arundinaceus</name>
    <dbReference type="NCBI Taxonomy" id="35708"/>
    <lineage>
        <taxon>Eukaryota</taxon>
        <taxon>Viridiplantae</taxon>
        <taxon>Streptophyta</taxon>
        <taxon>Embryophyta</taxon>
        <taxon>Tracheophyta</taxon>
        <taxon>Spermatophyta</taxon>
        <taxon>Magnoliopsida</taxon>
        <taxon>Liliopsida</taxon>
        <taxon>Poales</taxon>
        <taxon>Poaceae</taxon>
        <taxon>PACMAD clade</taxon>
        <taxon>Arundinoideae</taxon>
        <taxon>Arundineae</taxon>
        <taxon>Arundo</taxon>
    </lineage>
</organism>
<name>A0A0A9C6S7_ARUDO</name>
<evidence type="ECO:0000313" key="1">
    <source>
        <dbReference type="EMBL" id="JAD72014.1"/>
    </source>
</evidence>
<sequence>MYLVREELKWLKDIKID</sequence>
<reference evidence="1" key="2">
    <citation type="journal article" date="2015" name="Data Brief">
        <title>Shoot transcriptome of the giant reed, Arundo donax.</title>
        <authorList>
            <person name="Barrero R.A."/>
            <person name="Guerrero F.D."/>
            <person name="Moolhuijzen P."/>
            <person name="Goolsby J.A."/>
            <person name="Tidwell J."/>
            <person name="Bellgard S.E."/>
            <person name="Bellgard M.I."/>
        </authorList>
    </citation>
    <scope>NUCLEOTIDE SEQUENCE</scope>
    <source>
        <tissue evidence="1">Shoot tissue taken approximately 20 cm above the soil surface</tissue>
    </source>
</reference>
<reference evidence="1" key="1">
    <citation type="submission" date="2014-09" db="EMBL/GenBank/DDBJ databases">
        <authorList>
            <person name="Magalhaes I.L.F."/>
            <person name="Oliveira U."/>
            <person name="Santos F.R."/>
            <person name="Vidigal T.H.D.A."/>
            <person name="Brescovit A.D."/>
            <person name="Santos A.J."/>
        </authorList>
    </citation>
    <scope>NUCLEOTIDE SEQUENCE</scope>
    <source>
        <tissue evidence="1">Shoot tissue taken approximately 20 cm above the soil surface</tissue>
    </source>
</reference>